<dbReference type="InterPro" id="IPR037171">
    <property type="entry name" value="NagB/RpiA_transferase-like"/>
</dbReference>
<organism evidence="2">
    <name type="scientific">uncultured Desulfobacteraceae bacterium</name>
    <dbReference type="NCBI Taxonomy" id="218296"/>
    <lineage>
        <taxon>Bacteria</taxon>
        <taxon>Pseudomonadati</taxon>
        <taxon>Thermodesulfobacteriota</taxon>
        <taxon>Desulfobacteria</taxon>
        <taxon>Desulfobacterales</taxon>
        <taxon>Desulfobacteraceae</taxon>
        <taxon>environmental samples</taxon>
    </lineage>
</organism>
<dbReference type="PANTHER" id="PTHR43682:SF1">
    <property type="entry name" value="LACTATE UTILIZATION PROTEIN C"/>
    <property type="match status" value="1"/>
</dbReference>
<dbReference type="InterPro" id="IPR003741">
    <property type="entry name" value="LUD_dom"/>
</dbReference>
<name>A0A484HK25_9BACT</name>
<protein>
    <recommendedName>
        <fullName evidence="1">LUD domain-containing protein</fullName>
    </recommendedName>
</protein>
<dbReference type="PANTHER" id="PTHR43682">
    <property type="entry name" value="LACTATE UTILIZATION PROTEIN C"/>
    <property type="match status" value="1"/>
</dbReference>
<dbReference type="SUPFAM" id="SSF100950">
    <property type="entry name" value="NagB/RpiA/CoA transferase-like"/>
    <property type="match status" value="1"/>
</dbReference>
<feature type="domain" description="LUD" evidence="1">
    <location>
        <begin position="55"/>
        <end position="232"/>
    </location>
</feature>
<dbReference type="Gene3D" id="3.40.50.10420">
    <property type="entry name" value="NagB/RpiA/CoA transferase-like"/>
    <property type="match status" value="1"/>
</dbReference>
<sequence length="234" mass="25113">MTASKKIKGKEAFIARVSKCLGRRALPEAPSLRALFRHPGRDYLKDAGVDEIKDVFVQNAEAAGTAVYECGPDDLAQTLVRAAGAYGKGPLLMADDDFLRDHGAPQALGRHFDPVDIWDRRRSREENIALAEKARVGVVKAEMALAESGSVLLLTGPGRGRSVSLLPRHTVTVVEKTDIRPRLTQAMSFLDDSIRDSLPSAVYIVSGASSTADIELVRIQGVHGPVSVSCVIAG</sequence>
<evidence type="ECO:0000259" key="1">
    <source>
        <dbReference type="Pfam" id="PF02589"/>
    </source>
</evidence>
<dbReference type="InterPro" id="IPR024185">
    <property type="entry name" value="FTHF_cligase-like_sf"/>
</dbReference>
<dbReference type="EMBL" id="CAACVI010000045">
    <property type="protein sequence ID" value="VEN74764.1"/>
    <property type="molecule type" value="Genomic_DNA"/>
</dbReference>
<proteinExistence type="predicted"/>
<accession>A0A484HK25</accession>
<gene>
    <name evidence="2" type="ORF">EPICR_50040</name>
</gene>
<evidence type="ECO:0000313" key="2">
    <source>
        <dbReference type="EMBL" id="VEN74764.1"/>
    </source>
</evidence>
<dbReference type="AlphaFoldDB" id="A0A484HK25"/>
<reference evidence="2" key="1">
    <citation type="submission" date="2019-01" db="EMBL/GenBank/DDBJ databases">
        <authorList>
            <consortium name="Genoscope - CEA"/>
            <person name="William W."/>
        </authorList>
    </citation>
    <scope>NUCLEOTIDE SEQUENCE</scope>
    <source>
        <strain evidence="2">CR-1</strain>
    </source>
</reference>
<dbReference type="Pfam" id="PF02589">
    <property type="entry name" value="LUD_dom"/>
    <property type="match status" value="1"/>
</dbReference>